<dbReference type="EC" id="2.7.11.24" evidence="8"/>
<evidence type="ECO:0000256" key="3">
    <source>
        <dbReference type="ARBA" id="ARBA00022741"/>
    </source>
</evidence>
<dbReference type="AlphaFoldDB" id="A0AAW0ERB6"/>
<dbReference type="InterPro" id="IPR003527">
    <property type="entry name" value="MAP_kinase_CS"/>
</dbReference>
<keyword evidence="2 8" id="KW-0808">Transferase</keyword>
<evidence type="ECO:0000259" key="10">
    <source>
        <dbReference type="PROSITE" id="PS50011"/>
    </source>
</evidence>
<feature type="domain" description="Protein kinase" evidence="10">
    <location>
        <begin position="13"/>
        <end position="302"/>
    </location>
</feature>
<evidence type="ECO:0000256" key="4">
    <source>
        <dbReference type="ARBA" id="ARBA00022777"/>
    </source>
</evidence>
<protein>
    <recommendedName>
        <fullName evidence="8">Mitogen-activated protein kinase</fullName>
        <ecNumber evidence="8">2.7.11.24</ecNumber>
    </recommendedName>
</protein>
<dbReference type="PANTHER" id="PTHR24055">
    <property type="entry name" value="MITOGEN-ACTIVATED PROTEIN KINASE"/>
    <property type="match status" value="1"/>
</dbReference>
<name>A0AAW0ERB6_9TRYP</name>
<evidence type="ECO:0000256" key="5">
    <source>
        <dbReference type="ARBA" id="ARBA00022840"/>
    </source>
</evidence>
<dbReference type="EMBL" id="JAECZO010000083">
    <property type="protein sequence ID" value="KAK7196697.1"/>
    <property type="molecule type" value="Genomic_DNA"/>
</dbReference>
<feature type="compositionally biased region" description="Low complexity" evidence="9">
    <location>
        <begin position="378"/>
        <end position="387"/>
    </location>
</feature>
<dbReference type="InterPro" id="IPR011009">
    <property type="entry name" value="Kinase-like_dom_sf"/>
</dbReference>
<evidence type="ECO:0000256" key="7">
    <source>
        <dbReference type="RuleBase" id="RU000304"/>
    </source>
</evidence>
<dbReference type="SMART" id="SM00220">
    <property type="entry name" value="S_TKc"/>
    <property type="match status" value="1"/>
</dbReference>
<keyword evidence="8" id="KW-0460">Magnesium</keyword>
<comment type="catalytic activity">
    <reaction evidence="8">
        <text>L-threonyl-[protein] + ATP = O-phospho-L-threonyl-[protein] + ADP + H(+)</text>
        <dbReference type="Rhea" id="RHEA:46608"/>
        <dbReference type="Rhea" id="RHEA-COMP:11060"/>
        <dbReference type="Rhea" id="RHEA-COMP:11605"/>
        <dbReference type="ChEBI" id="CHEBI:15378"/>
        <dbReference type="ChEBI" id="CHEBI:30013"/>
        <dbReference type="ChEBI" id="CHEBI:30616"/>
        <dbReference type="ChEBI" id="CHEBI:61977"/>
        <dbReference type="ChEBI" id="CHEBI:456216"/>
        <dbReference type="EC" id="2.7.11.24"/>
    </reaction>
</comment>
<evidence type="ECO:0000256" key="2">
    <source>
        <dbReference type="ARBA" id="ARBA00022679"/>
    </source>
</evidence>
<dbReference type="FunFam" id="3.30.200.20:FF:001058">
    <property type="entry name" value="Mitogen-activated protein kinase"/>
    <property type="match status" value="1"/>
</dbReference>
<dbReference type="SUPFAM" id="SSF56112">
    <property type="entry name" value="Protein kinase-like (PK-like)"/>
    <property type="match status" value="1"/>
</dbReference>
<keyword evidence="3 6" id="KW-0547">Nucleotide-binding</keyword>
<comment type="caution">
    <text evidence="11">The sequence shown here is derived from an EMBL/GenBank/DDBJ whole genome shotgun (WGS) entry which is preliminary data.</text>
</comment>
<feature type="region of interest" description="Disordered" evidence="9">
    <location>
        <begin position="347"/>
        <end position="459"/>
    </location>
</feature>
<keyword evidence="1 7" id="KW-0723">Serine/threonine-protein kinase</keyword>
<dbReference type="InterPro" id="IPR050117">
    <property type="entry name" value="MAPK"/>
</dbReference>
<dbReference type="PROSITE" id="PS00107">
    <property type="entry name" value="PROTEIN_KINASE_ATP"/>
    <property type="match status" value="1"/>
</dbReference>
<dbReference type="GO" id="GO:0005524">
    <property type="term" value="F:ATP binding"/>
    <property type="evidence" value="ECO:0007669"/>
    <property type="project" value="UniProtKB-UniRule"/>
</dbReference>
<organism evidence="11 12">
    <name type="scientific">Novymonas esmeraldas</name>
    <dbReference type="NCBI Taxonomy" id="1808958"/>
    <lineage>
        <taxon>Eukaryota</taxon>
        <taxon>Discoba</taxon>
        <taxon>Euglenozoa</taxon>
        <taxon>Kinetoplastea</taxon>
        <taxon>Metakinetoplastina</taxon>
        <taxon>Trypanosomatida</taxon>
        <taxon>Trypanosomatidae</taxon>
        <taxon>Novymonas</taxon>
    </lineage>
</organism>
<sequence>MSAEIESHILKKYEIQTQLGQGAYGVVWRAVERKHNRIVALKKIYDAFQNSTDAQRTFREIMFLHRLHHPNIIKLLHVHRAYNDRDIYLVFEYMETDLHVVIRANILEDIHKQFIIYQLLKTMKYLHSAEILHRDMKPSNLLINSDCTMKVADFGLARSILSLESEQASRPVLTDYIATRWYRPPEILLGSTHYTKGVDMWSVGCILGELMLGKPIFPGRSTTNQLELICSVTGTPSPADLAATNSQFAQAMMRDIRCSHRRTFAELLPSASPDALNLIQRLMCFNPNRRITAADALEHPFVAAFHRPEEEPVAPDAITISLPDNERLPLDKYRDAIYEQIAALRRGSTSGEQRQRLERQTAGSTASRKTSSSGGGAAPAATSSTRTGNGGTAITRPTASSSAAARAAPSRSATKPSSAGSGSESVSAKALTRPASRPATSVASGLESRPAAREAVVRK</sequence>
<feature type="compositionally biased region" description="Basic and acidic residues" evidence="9">
    <location>
        <begin position="450"/>
        <end position="459"/>
    </location>
</feature>
<dbReference type="CDD" id="cd07852">
    <property type="entry name" value="STKc_MAPK15-like"/>
    <property type="match status" value="1"/>
</dbReference>
<dbReference type="PROSITE" id="PS00108">
    <property type="entry name" value="PROTEIN_KINASE_ST"/>
    <property type="match status" value="1"/>
</dbReference>
<comment type="cofactor">
    <cofactor evidence="8">
        <name>Mg(2+)</name>
        <dbReference type="ChEBI" id="CHEBI:18420"/>
    </cofactor>
</comment>
<dbReference type="Gene3D" id="1.10.510.10">
    <property type="entry name" value="Transferase(Phosphotransferase) domain 1"/>
    <property type="match status" value="1"/>
</dbReference>
<dbReference type="PROSITE" id="PS01351">
    <property type="entry name" value="MAPK"/>
    <property type="match status" value="1"/>
</dbReference>
<evidence type="ECO:0000256" key="6">
    <source>
        <dbReference type="PROSITE-ProRule" id="PRU10141"/>
    </source>
</evidence>
<keyword evidence="4 8" id="KW-0418">Kinase</keyword>
<feature type="compositionally biased region" description="Low complexity" evidence="9">
    <location>
        <begin position="395"/>
        <end position="428"/>
    </location>
</feature>
<dbReference type="Gene3D" id="3.30.200.20">
    <property type="entry name" value="Phosphorylase Kinase, domain 1"/>
    <property type="match status" value="1"/>
</dbReference>
<evidence type="ECO:0000256" key="9">
    <source>
        <dbReference type="SAM" id="MobiDB-lite"/>
    </source>
</evidence>
<dbReference type="GO" id="GO:0004707">
    <property type="term" value="F:MAP kinase activity"/>
    <property type="evidence" value="ECO:0007669"/>
    <property type="project" value="UniProtKB-EC"/>
</dbReference>
<dbReference type="InterPro" id="IPR000719">
    <property type="entry name" value="Prot_kinase_dom"/>
</dbReference>
<evidence type="ECO:0000313" key="11">
    <source>
        <dbReference type="EMBL" id="KAK7196697.1"/>
    </source>
</evidence>
<keyword evidence="5 6" id="KW-0067">ATP-binding</keyword>
<comment type="similarity">
    <text evidence="8">Belongs to the protein kinase superfamily. Ser/Thr protein kinase family. MAP kinase subfamily.</text>
</comment>
<feature type="binding site" evidence="6">
    <location>
        <position position="42"/>
    </location>
    <ligand>
        <name>ATP</name>
        <dbReference type="ChEBI" id="CHEBI:30616"/>
    </ligand>
</feature>
<dbReference type="FunFam" id="1.10.510.10:FF:000238">
    <property type="entry name" value="Mitogen-activated protein kinase"/>
    <property type="match status" value="1"/>
</dbReference>
<evidence type="ECO:0000256" key="8">
    <source>
        <dbReference type="RuleBase" id="RU361165"/>
    </source>
</evidence>
<dbReference type="PROSITE" id="PS50011">
    <property type="entry name" value="PROTEIN_KINASE_DOM"/>
    <property type="match status" value="1"/>
</dbReference>
<proteinExistence type="inferred from homology"/>
<evidence type="ECO:0000313" key="12">
    <source>
        <dbReference type="Proteomes" id="UP001430356"/>
    </source>
</evidence>
<dbReference type="InterPro" id="IPR017441">
    <property type="entry name" value="Protein_kinase_ATP_BS"/>
</dbReference>
<accession>A0AAW0ERB6</accession>
<dbReference type="Proteomes" id="UP001430356">
    <property type="component" value="Unassembled WGS sequence"/>
</dbReference>
<evidence type="ECO:0000256" key="1">
    <source>
        <dbReference type="ARBA" id="ARBA00022527"/>
    </source>
</evidence>
<reference evidence="11 12" key="1">
    <citation type="journal article" date="2021" name="MBio">
        <title>A New Model Trypanosomatid, Novymonas esmeraldas: Genomic Perception of Its 'Candidatus Pandoraea novymonadis' Endosymbiont.</title>
        <authorList>
            <person name="Zakharova A."/>
            <person name="Saura A."/>
            <person name="Butenko A."/>
            <person name="Podesvova L."/>
            <person name="Warmusova S."/>
            <person name="Kostygov A.Y."/>
            <person name="Nenarokova A."/>
            <person name="Lukes J."/>
            <person name="Opperdoes F.R."/>
            <person name="Yurchenko V."/>
        </authorList>
    </citation>
    <scope>NUCLEOTIDE SEQUENCE [LARGE SCALE GENOMIC DNA]</scope>
    <source>
        <strain evidence="11 12">E262AT.01</strain>
    </source>
</reference>
<gene>
    <name evidence="11" type="ORF">NESM_000608900</name>
</gene>
<dbReference type="InterPro" id="IPR008271">
    <property type="entry name" value="Ser/Thr_kinase_AS"/>
</dbReference>
<dbReference type="Pfam" id="PF00069">
    <property type="entry name" value="Pkinase"/>
    <property type="match status" value="1"/>
</dbReference>
<comment type="activity regulation">
    <text evidence="8">Activated by threonine and tyrosine phosphorylation.</text>
</comment>
<keyword evidence="12" id="KW-1185">Reference proteome</keyword>